<dbReference type="InterPro" id="IPR028087">
    <property type="entry name" value="Tad_N"/>
</dbReference>
<gene>
    <name evidence="4" type="ORF">ACFOVU_05345</name>
</gene>
<keyword evidence="1" id="KW-0472">Membrane</keyword>
<feature type="domain" description="ARB-07466-like C-terminal" evidence="3">
    <location>
        <begin position="255"/>
        <end position="373"/>
    </location>
</feature>
<dbReference type="RefSeq" id="WP_378530342.1">
    <property type="nucleotide sequence ID" value="NZ_JBHSBH010000004.1"/>
</dbReference>
<evidence type="ECO:0000259" key="3">
    <source>
        <dbReference type="Pfam" id="PF26571"/>
    </source>
</evidence>
<name>A0ABV8FKX8_9ACTN</name>
<evidence type="ECO:0000256" key="1">
    <source>
        <dbReference type="SAM" id="Phobius"/>
    </source>
</evidence>
<evidence type="ECO:0000313" key="5">
    <source>
        <dbReference type="Proteomes" id="UP001595847"/>
    </source>
</evidence>
<comment type="caution">
    <text evidence="4">The sequence shown here is derived from an EMBL/GenBank/DDBJ whole genome shotgun (WGS) entry which is preliminary data.</text>
</comment>
<reference evidence="5" key="1">
    <citation type="journal article" date="2019" name="Int. J. Syst. Evol. Microbiol.">
        <title>The Global Catalogue of Microorganisms (GCM) 10K type strain sequencing project: providing services to taxonomists for standard genome sequencing and annotation.</title>
        <authorList>
            <consortium name="The Broad Institute Genomics Platform"/>
            <consortium name="The Broad Institute Genome Sequencing Center for Infectious Disease"/>
            <person name="Wu L."/>
            <person name="Ma J."/>
        </authorList>
    </citation>
    <scope>NUCLEOTIDE SEQUENCE [LARGE SCALE GENOMIC DNA]</scope>
    <source>
        <strain evidence="5">TBRC 1826</strain>
    </source>
</reference>
<organism evidence="4 5">
    <name type="scientific">Nocardiopsis sediminis</name>
    <dbReference type="NCBI Taxonomy" id="1778267"/>
    <lineage>
        <taxon>Bacteria</taxon>
        <taxon>Bacillati</taxon>
        <taxon>Actinomycetota</taxon>
        <taxon>Actinomycetes</taxon>
        <taxon>Streptosporangiales</taxon>
        <taxon>Nocardiopsidaceae</taxon>
        <taxon>Nocardiopsis</taxon>
    </lineage>
</organism>
<dbReference type="Pfam" id="PF13400">
    <property type="entry name" value="Tad"/>
    <property type="match status" value="1"/>
</dbReference>
<dbReference type="InterPro" id="IPR058593">
    <property type="entry name" value="ARB_07466-like_C"/>
</dbReference>
<accession>A0ABV8FKX8</accession>
<dbReference type="Pfam" id="PF26571">
    <property type="entry name" value="VldE"/>
    <property type="match status" value="1"/>
</dbReference>
<keyword evidence="5" id="KW-1185">Reference proteome</keyword>
<feature type="transmembrane region" description="Helical" evidence="1">
    <location>
        <begin position="16"/>
        <end position="36"/>
    </location>
</feature>
<keyword evidence="1" id="KW-1133">Transmembrane helix</keyword>
<dbReference type="EMBL" id="JBHSBH010000004">
    <property type="protein sequence ID" value="MFC3995326.1"/>
    <property type="molecule type" value="Genomic_DNA"/>
</dbReference>
<dbReference type="Proteomes" id="UP001595847">
    <property type="component" value="Unassembled WGS sequence"/>
</dbReference>
<proteinExistence type="predicted"/>
<feature type="domain" description="Putative Flp pilus-assembly TadG-like N-terminal" evidence="2">
    <location>
        <begin position="14"/>
        <end position="60"/>
    </location>
</feature>
<keyword evidence="1" id="KW-0812">Transmembrane</keyword>
<sequence>MKTRPTSHTADEQGQASLFLLVGLTLSLLALGLLFIRLGEANDMRSSAQSAADAAALAAVGDIQHRAAQAISGGNLPWGVGWQARTGRGVAETYAQENNAELTDIRASDDNQGLLGNIVRVEVRGNHCQRELQDDESVHWNFRECPDEEELEEAEENDETIPVMTGNAAAIAEVEIPDCRRGQRAVEIGGVTVVVDSWIECSPKDSGEPFSRIWSYGQAKGMIDVHLTDREGQWIFTEIAGGPGSGRYPCDAVGGQNITRQMCETHEAIMGEWGAVFERYGVGCYRKMEDGGEHPRGRACDYMVSANGNLPSADLKAGADAAAQWMIDNHEELDIYYIMWDHHIWNPSRDPVGRWQDVRRFVPNRGGNTVNHMDHIHVSVNS</sequence>
<evidence type="ECO:0000259" key="2">
    <source>
        <dbReference type="Pfam" id="PF13400"/>
    </source>
</evidence>
<evidence type="ECO:0000313" key="4">
    <source>
        <dbReference type="EMBL" id="MFC3995326.1"/>
    </source>
</evidence>
<protein>
    <submittedName>
        <fullName evidence="4">Pilus assembly protein TadG-related protein</fullName>
    </submittedName>
</protein>